<comment type="caution">
    <text evidence="1">The sequence shown here is derived from an EMBL/GenBank/DDBJ whole genome shotgun (WGS) entry which is preliminary data.</text>
</comment>
<dbReference type="CDD" id="cd22645">
    <property type="entry name" value="BIC1_CID"/>
    <property type="match status" value="1"/>
</dbReference>
<dbReference type="InterPro" id="IPR040374">
    <property type="entry name" value="BIC"/>
</dbReference>
<dbReference type="AlphaFoldDB" id="A0AAN7LCQ0"/>
<sequence length="161" mass="18361">MGVAYYLRMYVYIVLILLVISFPISSSVCNMEGDLNASPQRSRHNLDRTMAMATSQPRPTLQDKVAVEQLEDGRGGLESKQPRPLQDCCSREKLKRHRDEVAGRVTIPDSWGQERFMTDWIEYSTFDVLLGQKKISSAREALMADGRRAAPERPRIEISRC</sequence>
<name>A0AAN7LCQ0_TRANT</name>
<keyword evidence="2" id="KW-1185">Reference proteome</keyword>
<dbReference type="EMBL" id="JAXQNO010000013">
    <property type="protein sequence ID" value="KAK4785413.1"/>
    <property type="molecule type" value="Genomic_DNA"/>
</dbReference>
<accession>A0AAN7LCQ0</accession>
<evidence type="ECO:0000313" key="2">
    <source>
        <dbReference type="Proteomes" id="UP001346149"/>
    </source>
</evidence>
<protein>
    <submittedName>
        <fullName evidence="1">Uncharacterized protein</fullName>
    </submittedName>
</protein>
<dbReference type="GO" id="GO:0009785">
    <property type="term" value="P:blue light signaling pathway"/>
    <property type="evidence" value="ECO:0007669"/>
    <property type="project" value="InterPro"/>
</dbReference>
<dbReference type="PANTHER" id="PTHR34207">
    <property type="entry name" value="PROTEIN BIC1"/>
    <property type="match status" value="1"/>
</dbReference>
<dbReference type="Proteomes" id="UP001346149">
    <property type="component" value="Unassembled WGS sequence"/>
</dbReference>
<proteinExistence type="predicted"/>
<dbReference type="PANTHER" id="PTHR34207:SF17">
    <property type="entry name" value="PROTEIN BIC2"/>
    <property type="match status" value="1"/>
</dbReference>
<gene>
    <name evidence="1" type="ORF">SAY86_002102</name>
</gene>
<evidence type="ECO:0000313" key="1">
    <source>
        <dbReference type="EMBL" id="KAK4785413.1"/>
    </source>
</evidence>
<organism evidence="1 2">
    <name type="scientific">Trapa natans</name>
    <name type="common">Water chestnut</name>
    <dbReference type="NCBI Taxonomy" id="22666"/>
    <lineage>
        <taxon>Eukaryota</taxon>
        <taxon>Viridiplantae</taxon>
        <taxon>Streptophyta</taxon>
        <taxon>Embryophyta</taxon>
        <taxon>Tracheophyta</taxon>
        <taxon>Spermatophyta</taxon>
        <taxon>Magnoliopsida</taxon>
        <taxon>eudicotyledons</taxon>
        <taxon>Gunneridae</taxon>
        <taxon>Pentapetalae</taxon>
        <taxon>rosids</taxon>
        <taxon>malvids</taxon>
        <taxon>Myrtales</taxon>
        <taxon>Lythraceae</taxon>
        <taxon>Trapa</taxon>
    </lineage>
</organism>
<reference evidence="1 2" key="1">
    <citation type="journal article" date="2023" name="Hortic Res">
        <title>Pangenome of water caltrop reveals structural variations and asymmetric subgenome divergence after allopolyploidization.</title>
        <authorList>
            <person name="Zhang X."/>
            <person name="Chen Y."/>
            <person name="Wang L."/>
            <person name="Yuan Y."/>
            <person name="Fang M."/>
            <person name="Shi L."/>
            <person name="Lu R."/>
            <person name="Comes H.P."/>
            <person name="Ma Y."/>
            <person name="Chen Y."/>
            <person name="Huang G."/>
            <person name="Zhou Y."/>
            <person name="Zheng Z."/>
            <person name="Qiu Y."/>
        </authorList>
    </citation>
    <scope>NUCLEOTIDE SEQUENCE [LARGE SCALE GENOMIC DNA]</scope>
    <source>
        <strain evidence="1">F231</strain>
    </source>
</reference>